<organism evidence="8 9">
    <name type="scientific">Lachnellula suecica</name>
    <dbReference type="NCBI Taxonomy" id="602035"/>
    <lineage>
        <taxon>Eukaryota</taxon>
        <taxon>Fungi</taxon>
        <taxon>Dikarya</taxon>
        <taxon>Ascomycota</taxon>
        <taxon>Pezizomycotina</taxon>
        <taxon>Leotiomycetes</taxon>
        <taxon>Helotiales</taxon>
        <taxon>Lachnaceae</taxon>
        <taxon>Lachnellula</taxon>
    </lineage>
</organism>
<keyword evidence="4" id="KW-0408">Iron</keyword>
<dbReference type="OrthoDB" id="268593at2759"/>
<comment type="similarity">
    <text evidence="1">Belongs to the adrenodoxin/putidaredoxin family.</text>
</comment>
<feature type="domain" description="2Fe-2S ferredoxin-type" evidence="7">
    <location>
        <begin position="95"/>
        <end position="198"/>
    </location>
</feature>
<evidence type="ECO:0000256" key="5">
    <source>
        <dbReference type="ARBA" id="ARBA00023014"/>
    </source>
</evidence>
<dbReference type="CDD" id="cd00207">
    <property type="entry name" value="fer2"/>
    <property type="match status" value="1"/>
</dbReference>
<dbReference type="GO" id="GO:0140647">
    <property type="term" value="P:P450-containing electron transport chain"/>
    <property type="evidence" value="ECO:0007669"/>
    <property type="project" value="InterPro"/>
</dbReference>
<protein>
    <submittedName>
        <fullName evidence="8">Adrenodoxin-like protein</fullName>
    </submittedName>
</protein>
<keyword evidence="9" id="KW-1185">Reference proteome</keyword>
<dbReference type="Proteomes" id="UP000469558">
    <property type="component" value="Unassembled WGS sequence"/>
</dbReference>
<comment type="caution">
    <text evidence="8">The sequence shown here is derived from an EMBL/GenBank/DDBJ whole genome shotgun (WGS) entry which is preliminary data.</text>
</comment>
<sequence>MLATRAAVRTLVGLQKRSPHSLNKSSTAVATRSTRALSSNALLSSRSCLVPSNLAGQSLRKPGQEGSLSVGHRSFSATSTVSHGHIDPPKAGEELYVTFIDKEGDEHKIAVSKGDNLLTIAQAHDIEMEGACEGSCSCSTCHIIVEDEDTFDKIPEATDEENDMLDLAFGLTETSRLGCQIEMTPELNGLRVKLPNATRNLQASDFAKK</sequence>
<dbReference type="PROSITE" id="PS51085">
    <property type="entry name" value="2FE2S_FER_2"/>
    <property type="match status" value="1"/>
</dbReference>
<dbReference type="InterPro" id="IPR001041">
    <property type="entry name" value="2Fe-2S_ferredoxin-type"/>
</dbReference>
<evidence type="ECO:0000313" key="8">
    <source>
        <dbReference type="EMBL" id="TVY81104.1"/>
    </source>
</evidence>
<dbReference type="InterPro" id="IPR001055">
    <property type="entry name" value="Adrenodoxin-like"/>
</dbReference>
<dbReference type="Gene3D" id="3.10.20.30">
    <property type="match status" value="1"/>
</dbReference>
<dbReference type="GO" id="GO:0046872">
    <property type="term" value="F:metal ion binding"/>
    <property type="evidence" value="ECO:0007669"/>
    <property type="project" value="UniProtKB-KW"/>
</dbReference>
<evidence type="ECO:0000259" key="7">
    <source>
        <dbReference type="PROSITE" id="PS51085"/>
    </source>
</evidence>
<accession>A0A8T9CBE3</accession>
<dbReference type="GO" id="GO:0009055">
    <property type="term" value="F:electron transfer activity"/>
    <property type="evidence" value="ECO:0007669"/>
    <property type="project" value="TreeGrafter"/>
</dbReference>
<dbReference type="PRINTS" id="PR00355">
    <property type="entry name" value="ADRENODOXIN"/>
</dbReference>
<keyword evidence="2" id="KW-0001">2Fe-2S</keyword>
<dbReference type="AlphaFoldDB" id="A0A8T9CBE3"/>
<dbReference type="GO" id="GO:0005739">
    <property type="term" value="C:mitochondrion"/>
    <property type="evidence" value="ECO:0007669"/>
    <property type="project" value="TreeGrafter"/>
</dbReference>
<dbReference type="Pfam" id="PF00111">
    <property type="entry name" value="Fer2"/>
    <property type="match status" value="1"/>
</dbReference>
<dbReference type="InterPro" id="IPR036010">
    <property type="entry name" value="2Fe-2S_ferredoxin-like_sf"/>
</dbReference>
<dbReference type="GO" id="GO:0051537">
    <property type="term" value="F:2 iron, 2 sulfur cluster binding"/>
    <property type="evidence" value="ECO:0007669"/>
    <property type="project" value="UniProtKB-KW"/>
</dbReference>
<dbReference type="InterPro" id="IPR018298">
    <property type="entry name" value="Adrenodoxin_Fe-S_BS"/>
</dbReference>
<evidence type="ECO:0000256" key="2">
    <source>
        <dbReference type="ARBA" id="ARBA00022714"/>
    </source>
</evidence>
<comment type="cofactor">
    <cofactor evidence="6">
        <name>[2Fe-2S] cluster</name>
        <dbReference type="ChEBI" id="CHEBI:190135"/>
    </cofactor>
</comment>
<gene>
    <name evidence="8" type="primary">YAH1</name>
    <name evidence="8" type="ORF">LSUE1_G007702</name>
</gene>
<dbReference type="PANTHER" id="PTHR23426:SF65">
    <property type="entry name" value="FERREDOXIN-2, MITOCHONDRIAL"/>
    <property type="match status" value="1"/>
</dbReference>
<reference evidence="8 9" key="1">
    <citation type="submission" date="2018-05" db="EMBL/GenBank/DDBJ databases">
        <title>Genome sequencing and assembly of the regulated plant pathogen Lachnellula willkommii and related sister species for the development of diagnostic species identification markers.</title>
        <authorList>
            <person name="Giroux E."/>
            <person name="Bilodeau G."/>
        </authorList>
    </citation>
    <scope>NUCLEOTIDE SEQUENCE [LARGE SCALE GENOMIC DNA]</scope>
    <source>
        <strain evidence="8 9">CBS 268.59</strain>
    </source>
</reference>
<keyword evidence="5" id="KW-0411">Iron-sulfur</keyword>
<dbReference type="PANTHER" id="PTHR23426">
    <property type="entry name" value="FERREDOXIN/ADRENODOXIN"/>
    <property type="match status" value="1"/>
</dbReference>
<evidence type="ECO:0000256" key="3">
    <source>
        <dbReference type="ARBA" id="ARBA00022723"/>
    </source>
</evidence>
<dbReference type="EMBL" id="QGMK01000549">
    <property type="protein sequence ID" value="TVY81104.1"/>
    <property type="molecule type" value="Genomic_DNA"/>
</dbReference>
<evidence type="ECO:0000256" key="1">
    <source>
        <dbReference type="ARBA" id="ARBA00010914"/>
    </source>
</evidence>
<proteinExistence type="inferred from homology"/>
<keyword evidence="3" id="KW-0479">Metal-binding</keyword>
<dbReference type="InterPro" id="IPR012675">
    <property type="entry name" value="Beta-grasp_dom_sf"/>
</dbReference>
<evidence type="ECO:0000313" key="9">
    <source>
        <dbReference type="Proteomes" id="UP000469558"/>
    </source>
</evidence>
<dbReference type="SUPFAM" id="SSF54292">
    <property type="entry name" value="2Fe-2S ferredoxin-like"/>
    <property type="match status" value="1"/>
</dbReference>
<name>A0A8T9CBE3_9HELO</name>
<dbReference type="PROSITE" id="PS00814">
    <property type="entry name" value="ADX"/>
    <property type="match status" value="1"/>
</dbReference>
<evidence type="ECO:0000256" key="6">
    <source>
        <dbReference type="ARBA" id="ARBA00034078"/>
    </source>
</evidence>
<evidence type="ECO:0000256" key="4">
    <source>
        <dbReference type="ARBA" id="ARBA00023004"/>
    </source>
</evidence>